<evidence type="ECO:0000313" key="2">
    <source>
        <dbReference type="Proteomes" id="UP000824890"/>
    </source>
</evidence>
<sequence>MKTEVAIQLITHALENIGFNSPFKFFHLRKSKSQIADISIDESLQNLLHGLMNKE</sequence>
<name>A0ABQ8D7M9_BRANA</name>
<reference evidence="1 2" key="1">
    <citation type="submission" date="2021-05" db="EMBL/GenBank/DDBJ databases">
        <title>Genome Assembly of Synthetic Allotetraploid Brassica napus Reveals Homoeologous Exchanges between Subgenomes.</title>
        <authorList>
            <person name="Davis J.T."/>
        </authorList>
    </citation>
    <scope>NUCLEOTIDE SEQUENCE [LARGE SCALE GENOMIC DNA]</scope>
    <source>
        <strain evidence="2">cv. Da-Ae</strain>
        <tissue evidence="1">Seedling</tissue>
    </source>
</reference>
<protein>
    <submittedName>
        <fullName evidence="1">Uncharacterized protein</fullName>
    </submittedName>
</protein>
<proteinExistence type="predicted"/>
<organism evidence="1 2">
    <name type="scientific">Brassica napus</name>
    <name type="common">Rape</name>
    <dbReference type="NCBI Taxonomy" id="3708"/>
    <lineage>
        <taxon>Eukaryota</taxon>
        <taxon>Viridiplantae</taxon>
        <taxon>Streptophyta</taxon>
        <taxon>Embryophyta</taxon>
        <taxon>Tracheophyta</taxon>
        <taxon>Spermatophyta</taxon>
        <taxon>Magnoliopsida</taxon>
        <taxon>eudicotyledons</taxon>
        <taxon>Gunneridae</taxon>
        <taxon>Pentapetalae</taxon>
        <taxon>rosids</taxon>
        <taxon>malvids</taxon>
        <taxon>Brassicales</taxon>
        <taxon>Brassicaceae</taxon>
        <taxon>Brassiceae</taxon>
        <taxon>Brassica</taxon>
    </lineage>
</organism>
<keyword evidence="2" id="KW-1185">Reference proteome</keyword>
<accession>A0ABQ8D7M9</accession>
<comment type="caution">
    <text evidence="1">The sequence shown here is derived from an EMBL/GenBank/DDBJ whole genome shotgun (WGS) entry which is preliminary data.</text>
</comment>
<dbReference type="Proteomes" id="UP000824890">
    <property type="component" value="Unassembled WGS sequence"/>
</dbReference>
<gene>
    <name evidence="1" type="ORF">HID58_017610</name>
</gene>
<dbReference type="EMBL" id="JAGKQM010000005">
    <property type="protein sequence ID" value="KAH0925354.1"/>
    <property type="molecule type" value="Genomic_DNA"/>
</dbReference>
<evidence type="ECO:0000313" key="1">
    <source>
        <dbReference type="EMBL" id="KAH0925354.1"/>
    </source>
</evidence>